<organism evidence="3 4">
    <name type="scientific">Frigoriglobus tundricola</name>
    <dbReference type="NCBI Taxonomy" id="2774151"/>
    <lineage>
        <taxon>Bacteria</taxon>
        <taxon>Pseudomonadati</taxon>
        <taxon>Planctomycetota</taxon>
        <taxon>Planctomycetia</taxon>
        <taxon>Gemmatales</taxon>
        <taxon>Gemmataceae</taxon>
        <taxon>Frigoriglobus</taxon>
    </lineage>
</organism>
<keyword evidence="2 3" id="KW-0560">Oxidoreductase</keyword>
<dbReference type="SUPFAM" id="SSF89733">
    <property type="entry name" value="L-sulfolactate dehydrogenase-like"/>
    <property type="match status" value="1"/>
</dbReference>
<protein>
    <submittedName>
        <fullName evidence="3">Malate dehydrogenase</fullName>
        <ecNumber evidence="3">1.1.1.37</ecNumber>
    </submittedName>
</protein>
<name>A0A6M5Z252_9BACT</name>
<dbReference type="Gene3D" id="3.30.1370.60">
    <property type="entry name" value="Hypothetical oxidoreductase yiak, domain 2"/>
    <property type="match status" value="1"/>
</dbReference>
<evidence type="ECO:0000256" key="1">
    <source>
        <dbReference type="ARBA" id="ARBA00006056"/>
    </source>
</evidence>
<dbReference type="PANTHER" id="PTHR11091">
    <property type="entry name" value="OXIDOREDUCTASE-RELATED"/>
    <property type="match status" value="1"/>
</dbReference>
<dbReference type="Pfam" id="PF02615">
    <property type="entry name" value="Ldh_2"/>
    <property type="match status" value="1"/>
</dbReference>
<dbReference type="InterPro" id="IPR036111">
    <property type="entry name" value="Mal/L-sulfo/L-lacto_DH-like_sf"/>
</dbReference>
<evidence type="ECO:0000313" key="4">
    <source>
        <dbReference type="Proteomes" id="UP000503447"/>
    </source>
</evidence>
<dbReference type="PANTHER" id="PTHR11091:SF0">
    <property type="entry name" value="MALATE DEHYDROGENASE"/>
    <property type="match status" value="1"/>
</dbReference>
<dbReference type="KEGG" id="ftj:FTUN_7439"/>
<keyword evidence="4" id="KW-1185">Reference proteome</keyword>
<dbReference type="RefSeq" id="WP_171474716.1">
    <property type="nucleotide sequence ID" value="NZ_CP053452.2"/>
</dbReference>
<dbReference type="InterPro" id="IPR043143">
    <property type="entry name" value="Mal/L-sulf/L-lact_DH-like_NADP"/>
</dbReference>
<dbReference type="InterPro" id="IPR043144">
    <property type="entry name" value="Mal/L-sulf/L-lact_DH-like_ah"/>
</dbReference>
<evidence type="ECO:0000256" key="2">
    <source>
        <dbReference type="ARBA" id="ARBA00023002"/>
    </source>
</evidence>
<evidence type="ECO:0000313" key="3">
    <source>
        <dbReference type="EMBL" id="QJW99816.1"/>
    </source>
</evidence>
<dbReference type="EC" id="1.1.1.37" evidence="3"/>
<gene>
    <name evidence="3" type="ORF">FTUN_7439</name>
</gene>
<dbReference type="EMBL" id="CP053452">
    <property type="protein sequence ID" value="QJW99816.1"/>
    <property type="molecule type" value="Genomic_DNA"/>
</dbReference>
<dbReference type="AlphaFoldDB" id="A0A6M5Z252"/>
<comment type="similarity">
    <text evidence="1">Belongs to the LDH2/MDH2 oxidoreductase family.</text>
</comment>
<dbReference type="InterPro" id="IPR003767">
    <property type="entry name" value="Malate/L-lactate_DH-like"/>
</dbReference>
<accession>A0A6M5Z252</accession>
<dbReference type="GO" id="GO:0030060">
    <property type="term" value="F:L-malate dehydrogenase (NAD+) activity"/>
    <property type="evidence" value="ECO:0007669"/>
    <property type="project" value="UniProtKB-EC"/>
</dbReference>
<dbReference type="Gene3D" id="1.10.1530.10">
    <property type="match status" value="1"/>
</dbReference>
<proteinExistence type="inferred from homology"/>
<sequence length="350" mass="36214">MPTFSAAQLVTLSQSLFEAVGVPGADAAVVARSLVDANLCGHDSHGVMRAPQYVEFIRKGTYKADVPLTVLQETPAVLAADGNWGLGQVQAYRLLDRLVPKAKALGVAAGTLRNCGHTGRLGEYAEFAAKENMALFASVNSHGAGRRVAPPGGTEGRISTNPICIGAPTSSAPVVMDFGTSAAAEGKVRAQFQKKQPTPEGWLIDHTGQPTTDPGVLYTDPRGSIVPFGGPQAYKGFGLGLLLDLLCGGLSGGACSSPAFPLAGQGNAAVFVLFNPALFGGVDHFLKESDGLTSYVRSCPTVAGVSAVTLPGDPERQAKEKRLVDGIPVPDGTWELITKAAAELKVPLPS</sequence>
<reference evidence="4" key="1">
    <citation type="submission" date="2020-05" db="EMBL/GenBank/DDBJ databases">
        <title>Frigoriglobus tundricola gen. nov., sp. nov., a psychrotolerant cellulolytic planctomycete of the family Gemmataceae with two divergent copies of 16S rRNA gene.</title>
        <authorList>
            <person name="Kulichevskaya I.S."/>
            <person name="Ivanova A.A."/>
            <person name="Naumoff D.G."/>
            <person name="Beletsky A.V."/>
            <person name="Rijpstra W.I.C."/>
            <person name="Sinninghe Damste J.S."/>
            <person name="Mardanov A.V."/>
            <person name="Ravin N.V."/>
            <person name="Dedysh S.N."/>
        </authorList>
    </citation>
    <scope>NUCLEOTIDE SEQUENCE [LARGE SCALE GENOMIC DNA]</scope>
    <source>
        <strain evidence="4">PL17</strain>
    </source>
</reference>
<dbReference type="Proteomes" id="UP000503447">
    <property type="component" value="Chromosome"/>
</dbReference>